<dbReference type="GO" id="GO:0042602">
    <property type="term" value="F:riboflavin reductase (NADPH) activity"/>
    <property type="evidence" value="ECO:0007669"/>
    <property type="project" value="TreeGrafter"/>
</dbReference>
<evidence type="ECO:0000313" key="3">
    <source>
        <dbReference type="Proteomes" id="UP000199092"/>
    </source>
</evidence>
<dbReference type="STRING" id="546871.SAMN04488543_2775"/>
<dbReference type="Pfam" id="PF13460">
    <property type="entry name" value="NAD_binding_10"/>
    <property type="match status" value="1"/>
</dbReference>
<dbReference type="EMBL" id="LT629749">
    <property type="protein sequence ID" value="SDS98403.1"/>
    <property type="molecule type" value="Genomic_DNA"/>
</dbReference>
<reference evidence="2 3" key="1">
    <citation type="submission" date="2016-10" db="EMBL/GenBank/DDBJ databases">
        <authorList>
            <person name="de Groot N.N."/>
        </authorList>
    </citation>
    <scope>NUCLEOTIDE SEQUENCE [LARGE SCALE GENOMIC DNA]</scope>
    <source>
        <strain evidence="2 3">DSM 21741</strain>
    </source>
</reference>
<protein>
    <submittedName>
        <fullName evidence="2">NAD(P)H-binding</fullName>
    </submittedName>
</protein>
<dbReference type="SUPFAM" id="SSF51735">
    <property type="entry name" value="NAD(P)-binding Rossmann-fold domains"/>
    <property type="match status" value="1"/>
</dbReference>
<dbReference type="GO" id="GO:0004074">
    <property type="term" value="F:biliverdin reductase [NAD(P)H] activity"/>
    <property type="evidence" value="ECO:0007669"/>
    <property type="project" value="TreeGrafter"/>
</dbReference>
<dbReference type="InterPro" id="IPR036291">
    <property type="entry name" value="NAD(P)-bd_dom_sf"/>
</dbReference>
<accession>A0A1H1WMK3</accession>
<dbReference type="Proteomes" id="UP000199092">
    <property type="component" value="Chromosome I"/>
</dbReference>
<evidence type="ECO:0000313" key="2">
    <source>
        <dbReference type="EMBL" id="SDS98403.1"/>
    </source>
</evidence>
<sequence length="213" mass="22229">MNITVFGANGNVGTLVVRRALDQGHQVHAFVHSRDPFDPHPQLHVSAGDVADGDAVNSAVTGADAVISTLGAFRRGTGAVLTPGLRTITAAMEQHSCDRLVILTGAGIRRPAHRNTPRTHLNRLVLTVMDRTAVADAETALAIVAATTVNWTAVCAPTITPNGPDLYQLTDRMPSLLSNVPGPAVAASLVDLATHPTTEGPVVGIHTRTQDPA</sequence>
<dbReference type="AlphaFoldDB" id="A0A1H1WMK3"/>
<proteinExistence type="predicted"/>
<dbReference type="InterPro" id="IPR051606">
    <property type="entry name" value="Polyketide_Oxido-like"/>
</dbReference>
<evidence type="ECO:0000259" key="1">
    <source>
        <dbReference type="Pfam" id="PF13460"/>
    </source>
</evidence>
<name>A0A1H1WMK3_9ACTN</name>
<dbReference type="RefSeq" id="WP_157720498.1">
    <property type="nucleotide sequence ID" value="NZ_LT629749.1"/>
</dbReference>
<gene>
    <name evidence="2" type="ORF">SAMN04488543_2775</name>
</gene>
<dbReference type="PANTHER" id="PTHR43355:SF2">
    <property type="entry name" value="FLAVIN REDUCTASE (NADPH)"/>
    <property type="match status" value="1"/>
</dbReference>
<keyword evidence="3" id="KW-1185">Reference proteome</keyword>
<dbReference type="OrthoDB" id="9771302at2"/>
<organism evidence="2 3">
    <name type="scientific">Friedmanniella luteola</name>
    <dbReference type="NCBI Taxonomy" id="546871"/>
    <lineage>
        <taxon>Bacteria</taxon>
        <taxon>Bacillati</taxon>
        <taxon>Actinomycetota</taxon>
        <taxon>Actinomycetes</taxon>
        <taxon>Propionibacteriales</taxon>
        <taxon>Nocardioidaceae</taxon>
        <taxon>Friedmanniella</taxon>
    </lineage>
</organism>
<dbReference type="PANTHER" id="PTHR43355">
    <property type="entry name" value="FLAVIN REDUCTASE (NADPH)"/>
    <property type="match status" value="1"/>
</dbReference>
<dbReference type="Gene3D" id="3.40.50.720">
    <property type="entry name" value="NAD(P)-binding Rossmann-like Domain"/>
    <property type="match status" value="1"/>
</dbReference>
<dbReference type="InterPro" id="IPR016040">
    <property type="entry name" value="NAD(P)-bd_dom"/>
</dbReference>
<feature type="domain" description="NAD(P)-binding" evidence="1">
    <location>
        <begin position="7"/>
        <end position="196"/>
    </location>
</feature>